<dbReference type="OrthoDB" id="626993at2"/>
<evidence type="ECO:0000313" key="3">
    <source>
        <dbReference type="EMBL" id="RAJ17776.1"/>
    </source>
</evidence>
<dbReference type="EMBL" id="QLLO01000001">
    <property type="protein sequence ID" value="RAJ17776.1"/>
    <property type="molecule type" value="Genomic_DNA"/>
</dbReference>
<evidence type="ECO:0000259" key="2">
    <source>
        <dbReference type="Pfam" id="PF18962"/>
    </source>
</evidence>
<dbReference type="NCBIfam" id="TIGR03803">
    <property type="entry name" value="Gloeo_Verruco"/>
    <property type="match status" value="1"/>
</dbReference>
<dbReference type="Pfam" id="PF18962">
    <property type="entry name" value="Por_Secre_tail"/>
    <property type="match status" value="1"/>
</dbReference>
<keyword evidence="4" id="KW-1185">Reference proteome</keyword>
<dbReference type="SUPFAM" id="SSF63829">
    <property type="entry name" value="Calcium-dependent phosphotriesterase"/>
    <property type="match status" value="1"/>
</dbReference>
<proteinExistence type="predicted"/>
<organism evidence="3 4">
    <name type="scientific">Olleya aquimaris</name>
    <dbReference type="NCBI Taxonomy" id="639310"/>
    <lineage>
        <taxon>Bacteria</taxon>
        <taxon>Pseudomonadati</taxon>
        <taxon>Bacteroidota</taxon>
        <taxon>Flavobacteriia</taxon>
        <taxon>Flavobacteriales</taxon>
        <taxon>Flavobacteriaceae</taxon>
    </lineage>
</organism>
<sequence>MKRILFLLLFPLFGLSQNQYVAFSKKSEVGNFGTIIKINDNVPQTIFDFNDNGQFPYDYFVEINQTIYGVTEDNGGLNGGTFYKYDLINNNFEILIHFEPIGPNSYFNNLCAGNGKIYGIRTDFFSGTTLIEFDITTQSTTTLTSLAVGEIKDLEFINGKIYGVTDVSTGSNILFSYDLNTNIVTTEFTFNNTDGNFCHSILAHSNGNIYGATTYGGTNSEGVVFEFNTTTNTYNKLYDLTSSEKADNLTEGSNNDLYGYVNPITGGGGRIYKFDLSNNSFTNLHYFSSSYTLNGNEAWFRDFYPPVFNNGYLYGVSGTTNTQNALLFKYDISNNFLDEFSIKRPSSPLMLASNGEFLYQSKFETTNGGLLKYDNTTNIITRIDEAEFGNNGLKPYKMIKASSGLIYGITSGEDSNIIPTGVRLFSYNPNTEEYNVLVNCEEENYGTLPTDIIETTSGKIYFYNSYQTSSGGKLIEYNPVTNTHSLAYDFGSLWTSSPSVENIRFFEKDNILYGIVGYVGNETNTTGIIFSYNTLTNTFNILHQSIDMAKTRWTYLSSNNIMYGVTFLPGVNTGDFPTYKDLFSYNLITNNFTILETNIGGTISGNRNLFVETESNEIFGYFTNTSSSNGEIFKIDTNTNAYSVFYDFGNTTGGTIPFNPFGIKAVNNNIYVASQRASSTTYARNYLLEFDSLDASSYNTILEVTTTNNNISEIIKSEMYVTNDDKLLCSTDVFAFSFTQGDTSAQPIFNFDSNIETAFNFIDLNDPQLSINDFSLETNISIYPNPTTTYININSETNLNNVTLYTINGQKIKTDILDNKIDVRHLTNGLYFLNIITEDNQTKTFKIIKQ</sequence>
<dbReference type="AlphaFoldDB" id="A0A327RKT8"/>
<gene>
    <name evidence="3" type="ORF">LY08_00044</name>
</gene>
<dbReference type="Proteomes" id="UP000248703">
    <property type="component" value="Unassembled WGS sequence"/>
</dbReference>
<dbReference type="RefSeq" id="WP_111658418.1">
    <property type="nucleotide sequence ID" value="NZ_QLLO01000001.1"/>
</dbReference>
<evidence type="ECO:0000256" key="1">
    <source>
        <dbReference type="ARBA" id="ARBA00022729"/>
    </source>
</evidence>
<accession>A0A327RKT8</accession>
<dbReference type="NCBIfam" id="TIGR04183">
    <property type="entry name" value="Por_Secre_tail"/>
    <property type="match status" value="1"/>
</dbReference>
<dbReference type="InterPro" id="IPR022519">
    <property type="entry name" value="Gloeo/Verruco_rpt"/>
</dbReference>
<name>A0A327RKT8_9FLAO</name>
<dbReference type="SUPFAM" id="SSF63825">
    <property type="entry name" value="YWTD domain"/>
    <property type="match status" value="1"/>
</dbReference>
<protein>
    <submittedName>
        <fullName evidence="3">Putative secreted protein (Por secretion system target)</fullName>
    </submittedName>
</protein>
<dbReference type="InterPro" id="IPR026444">
    <property type="entry name" value="Secre_tail"/>
</dbReference>
<evidence type="ECO:0000313" key="4">
    <source>
        <dbReference type="Proteomes" id="UP000248703"/>
    </source>
</evidence>
<feature type="domain" description="Secretion system C-terminal sorting" evidence="2">
    <location>
        <begin position="782"/>
        <end position="847"/>
    </location>
</feature>
<keyword evidence="1" id="KW-0732">Signal</keyword>
<comment type="caution">
    <text evidence="3">The sequence shown here is derived from an EMBL/GenBank/DDBJ whole genome shotgun (WGS) entry which is preliminary data.</text>
</comment>
<reference evidence="3 4" key="1">
    <citation type="submission" date="2018-06" db="EMBL/GenBank/DDBJ databases">
        <title>Genomic Encyclopedia of Archaeal and Bacterial Type Strains, Phase II (KMG-II): from individual species to whole genera.</title>
        <authorList>
            <person name="Goeker M."/>
        </authorList>
    </citation>
    <scope>NUCLEOTIDE SEQUENCE [LARGE SCALE GENOMIC DNA]</scope>
    <source>
        <strain evidence="3 4">DSM 24464</strain>
    </source>
</reference>